<dbReference type="GO" id="GO:0003824">
    <property type="term" value="F:catalytic activity"/>
    <property type="evidence" value="ECO:0007669"/>
    <property type="project" value="InterPro"/>
</dbReference>
<name>A0A937XI40_UNCW3</name>
<evidence type="ECO:0000256" key="2">
    <source>
        <dbReference type="ARBA" id="ARBA00022485"/>
    </source>
</evidence>
<dbReference type="AlphaFoldDB" id="A0A937XI40"/>
<feature type="domain" description="Radical SAM core" evidence="8">
    <location>
        <begin position="18"/>
        <end position="232"/>
    </location>
</feature>
<dbReference type="SMART" id="SM00729">
    <property type="entry name" value="Elp3"/>
    <property type="match status" value="1"/>
</dbReference>
<comment type="caution">
    <text evidence="9">The sequence shown here is derived from an EMBL/GenBank/DDBJ whole genome shotgun (WGS) entry which is preliminary data.</text>
</comment>
<dbReference type="InterPro" id="IPR013785">
    <property type="entry name" value="Aldolase_TIM"/>
</dbReference>
<keyword evidence="3" id="KW-0949">S-adenosyl-L-methionine</keyword>
<keyword evidence="6" id="KW-0411">Iron-sulfur</keyword>
<evidence type="ECO:0000256" key="7">
    <source>
        <dbReference type="SAM" id="MobiDB-lite"/>
    </source>
</evidence>
<dbReference type="SFLD" id="SFLDG01386">
    <property type="entry name" value="main_SPASM_domain-containing"/>
    <property type="match status" value="1"/>
</dbReference>
<gene>
    <name evidence="9" type="ORF">FJY68_09395</name>
</gene>
<feature type="compositionally biased region" description="Basic and acidic residues" evidence="7">
    <location>
        <begin position="378"/>
        <end position="396"/>
    </location>
</feature>
<dbReference type="Gene3D" id="3.20.20.70">
    <property type="entry name" value="Aldolase class I"/>
    <property type="match status" value="1"/>
</dbReference>
<dbReference type="SFLD" id="SFLDS00029">
    <property type="entry name" value="Radical_SAM"/>
    <property type="match status" value="1"/>
</dbReference>
<proteinExistence type="predicted"/>
<dbReference type="PIRSF" id="PIRSF037420">
    <property type="entry name" value="PQQ_syn_pqqE"/>
    <property type="match status" value="1"/>
</dbReference>
<evidence type="ECO:0000256" key="4">
    <source>
        <dbReference type="ARBA" id="ARBA00022723"/>
    </source>
</evidence>
<dbReference type="PANTHER" id="PTHR11228:SF7">
    <property type="entry name" value="PQQA PEPTIDE CYCLASE"/>
    <property type="match status" value="1"/>
</dbReference>
<keyword evidence="2" id="KW-0004">4Fe-4S</keyword>
<keyword evidence="4" id="KW-0479">Metal-binding</keyword>
<evidence type="ECO:0000256" key="1">
    <source>
        <dbReference type="ARBA" id="ARBA00001966"/>
    </source>
</evidence>
<evidence type="ECO:0000256" key="5">
    <source>
        <dbReference type="ARBA" id="ARBA00023004"/>
    </source>
</evidence>
<dbReference type="SFLD" id="SFLDG01067">
    <property type="entry name" value="SPASM/twitch_domain_containing"/>
    <property type="match status" value="1"/>
</dbReference>
<dbReference type="SUPFAM" id="SSF102114">
    <property type="entry name" value="Radical SAM enzymes"/>
    <property type="match status" value="1"/>
</dbReference>
<organism evidence="9 10">
    <name type="scientific">candidate division WOR-3 bacterium</name>
    <dbReference type="NCBI Taxonomy" id="2052148"/>
    <lineage>
        <taxon>Bacteria</taxon>
        <taxon>Bacteria division WOR-3</taxon>
    </lineage>
</organism>
<dbReference type="Proteomes" id="UP000779900">
    <property type="component" value="Unassembled WGS sequence"/>
</dbReference>
<comment type="cofactor">
    <cofactor evidence="1">
        <name>[4Fe-4S] cluster</name>
        <dbReference type="ChEBI" id="CHEBI:49883"/>
    </cofactor>
</comment>
<dbReference type="InterPro" id="IPR058240">
    <property type="entry name" value="rSAM_sf"/>
</dbReference>
<evidence type="ECO:0000313" key="9">
    <source>
        <dbReference type="EMBL" id="MBM3332046.1"/>
    </source>
</evidence>
<accession>A0A937XI40</accession>
<dbReference type="GO" id="GO:0046872">
    <property type="term" value="F:metal ion binding"/>
    <property type="evidence" value="ECO:0007669"/>
    <property type="project" value="UniProtKB-KW"/>
</dbReference>
<dbReference type="InterPro" id="IPR007197">
    <property type="entry name" value="rSAM"/>
</dbReference>
<dbReference type="PANTHER" id="PTHR11228">
    <property type="entry name" value="RADICAL SAM DOMAIN PROTEIN"/>
    <property type="match status" value="1"/>
</dbReference>
<sequence length="396" mass="42930">MSDAPKVSTSVPDLPAGVPPLRTFYIYLSDNCNLRCRHCWIVPRFTNGKPDPGRCVDVDALLAAVREAKTIGLSTAKLTGGEPMLHPRFMEVVARLKAEGLDLIMETNCTLMTAEAARYLKGKLSFISISLDGADARTHDAFRGVEGAFDAALKGLSYLVDAGFKNTQVIMSVHRGNRHQVEALGQLVASRGAATVKLNPVTRTGRGVTMHEHGEGLDFDDQMELARYIDDDLGQRSPIGVILTMPPALSSLRRLGRSGGSCGDCGVCGILGILGTNQYALCGIGTTCPEFIYGQLGKDSVRDIWLTNPTVLYLRRALADPDSFPGTCARCIFARACRTGCVADNYARSGQLIAPDWICDEASRRGLFPSARAQRRSTAKDERGRMKEKAKGEMDK</sequence>
<dbReference type="InterPro" id="IPR017200">
    <property type="entry name" value="PqqE-like"/>
</dbReference>
<dbReference type="PROSITE" id="PS51918">
    <property type="entry name" value="RADICAL_SAM"/>
    <property type="match status" value="1"/>
</dbReference>
<evidence type="ECO:0000256" key="6">
    <source>
        <dbReference type="ARBA" id="ARBA00023014"/>
    </source>
</evidence>
<keyword evidence="5" id="KW-0408">Iron</keyword>
<protein>
    <submittedName>
        <fullName evidence="9">Radical SAM protein</fullName>
    </submittedName>
</protein>
<feature type="region of interest" description="Disordered" evidence="7">
    <location>
        <begin position="370"/>
        <end position="396"/>
    </location>
</feature>
<dbReference type="GO" id="GO:0051539">
    <property type="term" value="F:4 iron, 4 sulfur cluster binding"/>
    <property type="evidence" value="ECO:0007669"/>
    <property type="project" value="UniProtKB-KW"/>
</dbReference>
<evidence type="ECO:0000313" key="10">
    <source>
        <dbReference type="Proteomes" id="UP000779900"/>
    </source>
</evidence>
<dbReference type="InterPro" id="IPR050377">
    <property type="entry name" value="Radical_SAM_PqqE_MftC-like"/>
</dbReference>
<evidence type="ECO:0000259" key="8">
    <source>
        <dbReference type="PROSITE" id="PS51918"/>
    </source>
</evidence>
<reference evidence="9" key="1">
    <citation type="submission" date="2019-03" db="EMBL/GenBank/DDBJ databases">
        <title>Lake Tanganyika Metagenome-Assembled Genomes (MAGs).</title>
        <authorList>
            <person name="Tran P."/>
        </authorList>
    </citation>
    <scope>NUCLEOTIDE SEQUENCE</scope>
    <source>
        <strain evidence="9">K_DeepCast_150m_m2_040</strain>
    </source>
</reference>
<dbReference type="EMBL" id="VGIR01000057">
    <property type="protein sequence ID" value="MBM3332046.1"/>
    <property type="molecule type" value="Genomic_DNA"/>
</dbReference>
<evidence type="ECO:0000256" key="3">
    <source>
        <dbReference type="ARBA" id="ARBA00022691"/>
    </source>
</evidence>
<dbReference type="Pfam" id="PF04055">
    <property type="entry name" value="Radical_SAM"/>
    <property type="match status" value="1"/>
</dbReference>
<dbReference type="InterPro" id="IPR006638">
    <property type="entry name" value="Elp3/MiaA/NifB-like_rSAM"/>
</dbReference>
<dbReference type="CDD" id="cd01335">
    <property type="entry name" value="Radical_SAM"/>
    <property type="match status" value="1"/>
</dbReference>